<dbReference type="Proteomes" id="UP000515203">
    <property type="component" value="Unplaced"/>
</dbReference>
<name>A0A6P3EYC6_OCTDE</name>
<sequence length="60" mass="6857">MSECDLGRKWEQCLADAIMKIGTECGLWFCTGLGMPHSRCQHDFQAPCLLRGKYVKEHVQ</sequence>
<dbReference type="InParanoid" id="A0A6P3EYC6"/>
<organism evidence="1 2">
    <name type="scientific">Octodon degus</name>
    <name type="common">Degu</name>
    <name type="synonym">Sciurus degus</name>
    <dbReference type="NCBI Taxonomy" id="10160"/>
    <lineage>
        <taxon>Eukaryota</taxon>
        <taxon>Metazoa</taxon>
        <taxon>Chordata</taxon>
        <taxon>Craniata</taxon>
        <taxon>Vertebrata</taxon>
        <taxon>Euteleostomi</taxon>
        <taxon>Mammalia</taxon>
        <taxon>Eutheria</taxon>
        <taxon>Euarchontoglires</taxon>
        <taxon>Glires</taxon>
        <taxon>Rodentia</taxon>
        <taxon>Hystricomorpha</taxon>
        <taxon>Octodontidae</taxon>
        <taxon>Octodon</taxon>
    </lineage>
</organism>
<evidence type="ECO:0000313" key="2">
    <source>
        <dbReference type="RefSeq" id="XP_004626457.1"/>
    </source>
</evidence>
<keyword evidence="1" id="KW-1185">Reference proteome</keyword>
<protein>
    <submittedName>
        <fullName evidence="2">MICOS complex subunit MIC10-like</fullName>
    </submittedName>
</protein>
<dbReference type="AlphaFoldDB" id="A0A6P3EYC6"/>
<dbReference type="RefSeq" id="XP_004626457.1">
    <property type="nucleotide sequence ID" value="XM_004626400.1"/>
</dbReference>
<accession>A0A6P3EYC6</accession>
<evidence type="ECO:0000313" key="1">
    <source>
        <dbReference type="Proteomes" id="UP000515203"/>
    </source>
</evidence>
<reference evidence="2" key="1">
    <citation type="submission" date="2025-08" db="UniProtKB">
        <authorList>
            <consortium name="RefSeq"/>
        </authorList>
    </citation>
    <scope>IDENTIFICATION</scope>
</reference>
<gene>
    <name evidence="2" type="primary">LOC101588167</name>
</gene>
<dbReference type="OrthoDB" id="1916310at2759"/>
<dbReference type="GeneID" id="101588167"/>
<proteinExistence type="predicted"/>